<feature type="transmembrane region" description="Helical" evidence="1">
    <location>
        <begin position="47"/>
        <end position="67"/>
    </location>
</feature>
<feature type="transmembrane region" description="Helical" evidence="1">
    <location>
        <begin position="305"/>
        <end position="324"/>
    </location>
</feature>
<feature type="transmembrane region" description="Helical" evidence="1">
    <location>
        <begin position="392"/>
        <end position="408"/>
    </location>
</feature>
<feature type="transmembrane region" description="Helical" evidence="1">
    <location>
        <begin position="413"/>
        <end position="430"/>
    </location>
</feature>
<feature type="transmembrane region" description="Helical" evidence="1">
    <location>
        <begin position="442"/>
        <end position="462"/>
    </location>
</feature>
<dbReference type="Proteomes" id="UP000194159">
    <property type="component" value="Chromosome"/>
</dbReference>
<dbReference type="RefSeq" id="WP_086082036.1">
    <property type="nucleotide sequence ID" value="NZ_CP020906.1"/>
</dbReference>
<sequence>MTVLVVWLVVAAILLFGLTLNRALVLWLNRGVQPAVRDGTDLLLSGILPGIALVGGLATALGVIHLLRIEIVLPLAASLMIWRRNDVLAIFVDLRNLAVIGVRATAKGNPFPLLASGAFIVLIGVISITALFPAGSADVWAFQIPLAQSIVSHSGFVTPQIDSHFYGNIPLFFNVLFASALLFVDHWLAAGLMNAAIFLGFLLLLTSCAHRWRAAGLLLVFYLIAFQGFFTPGAAVPLTDLPRSCFSVAAVLYLWRYFETRRPSEIVSCALLLGGAVGGKYTELQMVGLIGLALLPSIYRGKMSLSLFLTCLAAFLSLAGYWYLKNLIVLGNPIYPFIFGHPGLSDQWMANYRLELGRAFDPANRVFVTDLTTRQGWHDFFFILDDWFLDRRQYAMVALILIIGALLASFRRIFVLVATTAAMFIIWYAVMFNHIRWATPSYLLYFSTAYIGASLIVEKIAVSKTAQPGGVMFAVSGRVRAGHRAVNGHLFTLAVAVIALVVFCRPAVKFIYRPDRQPYSWMEDGVMDVLIGRQKSDDFLGTQREGYIIYRYVAANDLRTVFQPFDIGSALFAAAYTGGRDKGWLLPPYMLPQSENDLDAFIKRNNIRYFIRVTEKQELLADRMGGAARFALAEKTISRMLPESTLLLKDGFGWELYRFDGFPSQ</sequence>
<feature type="transmembrane region" description="Helical" evidence="1">
    <location>
        <begin position="490"/>
        <end position="508"/>
    </location>
</feature>
<keyword evidence="1" id="KW-0812">Transmembrane</keyword>
<evidence type="ECO:0000313" key="3">
    <source>
        <dbReference type="Proteomes" id="UP000194159"/>
    </source>
</evidence>
<reference evidence="2 3" key="1">
    <citation type="submission" date="2017-04" db="EMBL/GenBank/DDBJ databases">
        <title>Complete genome sequences of Rhizobium genomic linages associated to common bean (phaseolus vulgaris).</title>
        <authorList>
            <person name="Santamaria R.I."/>
            <person name="Bustos P."/>
            <person name="Perez-Carrascal O."/>
            <person name="Martinez-Flores I."/>
            <person name="Juarez S."/>
            <person name="Lozano L."/>
            <person name="Miranda F."/>
            <person name="Vinuesa P."/>
            <person name="Martinez-Romero E."/>
            <person name="Cevallos M.A."/>
            <person name="Romero D."/>
            <person name="Davila G."/>
            <person name="Gonzalez V."/>
        </authorList>
    </citation>
    <scope>NUCLEOTIDE SEQUENCE [LARGE SCALE GENOMIC DNA]</scope>
    <source>
        <strain evidence="2 3">NXC12</strain>
    </source>
</reference>
<feature type="transmembrane region" description="Helical" evidence="1">
    <location>
        <begin position="187"/>
        <end position="205"/>
    </location>
</feature>
<feature type="transmembrane region" description="Helical" evidence="1">
    <location>
        <begin position="118"/>
        <end position="142"/>
    </location>
</feature>
<keyword evidence="1" id="KW-0472">Membrane</keyword>
<evidence type="ECO:0000313" key="2">
    <source>
        <dbReference type="EMBL" id="ARQ09876.1"/>
    </source>
</evidence>
<dbReference type="EMBL" id="CP020906">
    <property type="protein sequence ID" value="ARQ09876.1"/>
    <property type="molecule type" value="Genomic_DNA"/>
</dbReference>
<dbReference type="AlphaFoldDB" id="A0AAN1BF98"/>
<organism evidence="2 3">
    <name type="scientific">Rhizobium etli</name>
    <dbReference type="NCBI Taxonomy" id="29449"/>
    <lineage>
        <taxon>Bacteria</taxon>
        <taxon>Pseudomonadati</taxon>
        <taxon>Pseudomonadota</taxon>
        <taxon>Alphaproteobacteria</taxon>
        <taxon>Hyphomicrobiales</taxon>
        <taxon>Rhizobiaceae</taxon>
        <taxon>Rhizobium/Agrobacterium group</taxon>
        <taxon>Rhizobium</taxon>
    </lineage>
</organism>
<evidence type="ECO:0008006" key="4">
    <source>
        <dbReference type="Google" id="ProtNLM"/>
    </source>
</evidence>
<keyword evidence="1" id="KW-1133">Transmembrane helix</keyword>
<protein>
    <recommendedName>
        <fullName evidence="4">Glycosyltransferase RgtA/B/C/D-like domain-containing protein</fullName>
    </recommendedName>
</protein>
<accession>A0AAN1BF98</accession>
<name>A0AAN1BF98_RHIET</name>
<feature type="transmembrane region" description="Helical" evidence="1">
    <location>
        <begin position="217"/>
        <end position="235"/>
    </location>
</feature>
<gene>
    <name evidence="2" type="ORF">NXC12_CH01836</name>
</gene>
<proteinExistence type="predicted"/>
<evidence type="ECO:0000256" key="1">
    <source>
        <dbReference type="SAM" id="Phobius"/>
    </source>
</evidence>